<dbReference type="HOGENOM" id="CLU_2772588_0_0_3"/>
<reference evidence="2 3" key="1">
    <citation type="journal article" date="2007" name="PLoS Genet.">
        <title>Patterns and implications of gene gain and loss in the evolution of Prochlorococcus.</title>
        <authorList>
            <person name="Kettler G.C."/>
            <person name="Martiny A.C."/>
            <person name="Huang K."/>
            <person name="Zucker J."/>
            <person name="Coleman M.L."/>
            <person name="Rodrigue S."/>
            <person name="Chen F."/>
            <person name="Lapidus A."/>
            <person name="Ferriera S."/>
            <person name="Johnson J."/>
            <person name="Steglich C."/>
            <person name="Church G.M."/>
            <person name="Richardson P."/>
            <person name="Chisholm S.W."/>
        </authorList>
    </citation>
    <scope>NUCLEOTIDE SEQUENCE [LARGE SCALE GENOMIC DNA]</scope>
    <source>
        <strain evidence="2 3">MIT 9303</strain>
    </source>
</reference>
<organism evidence="2 3">
    <name type="scientific">Prochlorococcus marinus (strain MIT 9303)</name>
    <dbReference type="NCBI Taxonomy" id="59922"/>
    <lineage>
        <taxon>Bacteria</taxon>
        <taxon>Bacillati</taxon>
        <taxon>Cyanobacteriota</taxon>
        <taxon>Cyanophyceae</taxon>
        <taxon>Synechococcales</taxon>
        <taxon>Prochlorococcaceae</taxon>
        <taxon>Prochlorococcus</taxon>
    </lineage>
</organism>
<name>A2C8U6_PROM3</name>
<proteinExistence type="predicted"/>
<evidence type="ECO:0000256" key="1">
    <source>
        <dbReference type="SAM" id="MobiDB-lite"/>
    </source>
</evidence>
<feature type="region of interest" description="Disordered" evidence="1">
    <location>
        <begin position="47"/>
        <end position="69"/>
    </location>
</feature>
<evidence type="ECO:0000313" key="3">
    <source>
        <dbReference type="Proteomes" id="UP000002274"/>
    </source>
</evidence>
<dbReference type="KEGG" id="pmf:P9303_11571"/>
<dbReference type="AlphaFoldDB" id="A2C8U6"/>
<feature type="compositionally biased region" description="Polar residues" evidence="1">
    <location>
        <begin position="59"/>
        <end position="69"/>
    </location>
</feature>
<protein>
    <submittedName>
        <fullName evidence="2">Uncharacterized protein</fullName>
    </submittedName>
</protein>
<dbReference type="EMBL" id="CP000554">
    <property type="protein sequence ID" value="ABM77906.1"/>
    <property type="molecule type" value="Genomic_DNA"/>
</dbReference>
<dbReference type="Proteomes" id="UP000002274">
    <property type="component" value="Chromosome"/>
</dbReference>
<accession>A2C8U6</accession>
<evidence type="ECO:0000313" key="2">
    <source>
        <dbReference type="EMBL" id="ABM77906.1"/>
    </source>
</evidence>
<gene>
    <name evidence="2" type="ordered locus">P9303_11571</name>
</gene>
<sequence>MNQYLENEESKEWEEATRTDCIKVWTPSIDGTGWKQGDVDCADRGLSPLPKKSPLVGTEGSSCVLSHFG</sequence>